<protein>
    <submittedName>
        <fullName evidence="2">Putative Holin-X, holin superfamily III</fullName>
    </submittedName>
</protein>
<dbReference type="EMBL" id="FOLG01000001">
    <property type="protein sequence ID" value="SFB85133.1"/>
    <property type="molecule type" value="Genomic_DNA"/>
</dbReference>
<dbReference type="Proteomes" id="UP000198728">
    <property type="component" value="Unassembled WGS sequence"/>
</dbReference>
<evidence type="ECO:0000313" key="2">
    <source>
        <dbReference type="EMBL" id="SFB85133.1"/>
    </source>
</evidence>
<dbReference type="OrthoDB" id="7865288at2"/>
<dbReference type="STRING" id="441112.SAMN04488094_101763"/>
<keyword evidence="3" id="KW-1185">Reference proteome</keyword>
<dbReference type="RefSeq" id="WP_093359304.1">
    <property type="nucleotide sequence ID" value="NZ_FOLG01000001.1"/>
</dbReference>
<name>A0A1I1EJR1_9RHOB</name>
<evidence type="ECO:0000256" key="1">
    <source>
        <dbReference type="SAM" id="Phobius"/>
    </source>
</evidence>
<dbReference type="AlphaFoldDB" id="A0A1I1EJR1"/>
<dbReference type="InterPro" id="IPR009937">
    <property type="entry name" value="Phage_holin_3_6"/>
</dbReference>
<keyword evidence="1" id="KW-0472">Membrane</keyword>
<gene>
    <name evidence="2" type="ORF">SAMN04488094_101763</name>
</gene>
<sequence length="133" mass="13559">MNERPATEGTTTLIGEALTSVASLVRSEVDLARAEIDQNLRSAGMALGMIAAAVILALTALNVLAAAIAAGLANLGIDAGWAALIVGLAFGLLAWVLLNRGLNNLKLSSLAPTRTAENVKRDARAVKGATNAN</sequence>
<feature type="transmembrane region" description="Helical" evidence="1">
    <location>
        <begin position="79"/>
        <end position="98"/>
    </location>
</feature>
<proteinExistence type="predicted"/>
<reference evidence="2 3" key="1">
    <citation type="submission" date="2016-10" db="EMBL/GenBank/DDBJ databases">
        <authorList>
            <person name="de Groot N.N."/>
        </authorList>
    </citation>
    <scope>NUCLEOTIDE SEQUENCE [LARGE SCALE GENOMIC DNA]</scope>
    <source>
        <strain evidence="2 3">DSM 19548</strain>
    </source>
</reference>
<keyword evidence="1" id="KW-1133">Transmembrane helix</keyword>
<feature type="transmembrane region" description="Helical" evidence="1">
    <location>
        <begin position="46"/>
        <end position="73"/>
    </location>
</feature>
<evidence type="ECO:0000313" key="3">
    <source>
        <dbReference type="Proteomes" id="UP000198728"/>
    </source>
</evidence>
<keyword evidence="1" id="KW-0812">Transmembrane</keyword>
<dbReference type="Pfam" id="PF07332">
    <property type="entry name" value="Phage_holin_3_6"/>
    <property type="match status" value="1"/>
</dbReference>
<accession>A0A1I1EJR1</accession>
<organism evidence="2 3">
    <name type="scientific">Tropicimonas isoalkanivorans</name>
    <dbReference type="NCBI Taxonomy" id="441112"/>
    <lineage>
        <taxon>Bacteria</taxon>
        <taxon>Pseudomonadati</taxon>
        <taxon>Pseudomonadota</taxon>
        <taxon>Alphaproteobacteria</taxon>
        <taxon>Rhodobacterales</taxon>
        <taxon>Roseobacteraceae</taxon>
        <taxon>Tropicimonas</taxon>
    </lineage>
</organism>